<evidence type="ECO:0000313" key="8">
    <source>
        <dbReference type="EMBL" id="MBU5484682.1"/>
    </source>
</evidence>
<dbReference type="Pfam" id="PF00664">
    <property type="entry name" value="ABC_membrane"/>
    <property type="match status" value="1"/>
</dbReference>
<feature type="transmembrane region" description="Helical" evidence="5">
    <location>
        <begin position="133"/>
        <end position="151"/>
    </location>
</feature>
<gene>
    <name evidence="8" type="ORF">KQI86_10090</name>
</gene>
<dbReference type="InterPro" id="IPR003439">
    <property type="entry name" value="ABC_transporter-like_ATP-bd"/>
</dbReference>
<dbReference type="RefSeq" id="WP_216439143.1">
    <property type="nucleotide sequence ID" value="NZ_JAHLQF010000002.1"/>
</dbReference>
<dbReference type="PROSITE" id="PS50929">
    <property type="entry name" value="ABC_TM1F"/>
    <property type="match status" value="1"/>
</dbReference>
<dbReference type="PROSITE" id="PS00211">
    <property type="entry name" value="ABC_TRANSPORTER_1"/>
    <property type="match status" value="1"/>
</dbReference>
<feature type="domain" description="ABC transporter" evidence="6">
    <location>
        <begin position="332"/>
        <end position="568"/>
    </location>
</feature>
<feature type="transmembrane region" description="Helical" evidence="5">
    <location>
        <begin position="157"/>
        <end position="178"/>
    </location>
</feature>
<dbReference type="SMART" id="SM00382">
    <property type="entry name" value="AAA"/>
    <property type="match status" value="1"/>
</dbReference>
<protein>
    <submittedName>
        <fullName evidence="8">ABC transporter ATP-binding protein/permease</fullName>
    </submittedName>
</protein>
<organism evidence="8 9">
    <name type="scientific">Clostridium mobile</name>
    <dbReference type="NCBI Taxonomy" id="2841512"/>
    <lineage>
        <taxon>Bacteria</taxon>
        <taxon>Bacillati</taxon>
        <taxon>Bacillota</taxon>
        <taxon>Clostridia</taxon>
        <taxon>Eubacteriales</taxon>
        <taxon>Clostridiaceae</taxon>
        <taxon>Clostridium</taxon>
    </lineage>
</organism>
<sequence length="575" mass="64140">MDYLNKYVKIYWKKYAIVLIFLIIEAFCDLMQPTIVSKIIDNGVLKNNMDYVFSMGRVMLLVTALGAMSAVTRNIISSNVSQRFGSKLREDLFEKIQSFSFSNIDKFQGASLMTRLTNDVNQVQNFAHGMMRIFVKAPLLCIGSLIMAALINPSMSLILLAVVPIIVVLIFINMRVGYPYFVKIQKSLDRVNAVMREYLAGIRVVKAFNRFDYEINRFEGANNDLAQISIKGTRILSIFNPLITLTVNIGIILLLWFGGVRVNSGNMQVGQIIAFTNYMTQILFSLIMLSHVFTMFIRAKASAERIGEVFAEENNINMKEETISFKETYGEIDFENVSFSYDGSKSEPVLKNITFTCDPGETLGIIGSTGAGKSTLVNLIPRFYDTTYGVVKVDGVDIKDLNLKDLREIIGIVPQKSTLFTGTIMENIKWGNEFATIKEVEEAAAISQAHEFICSFPEGYNTVLGQGGVNLSGGQKQRISIARALVKKPKILILDDSTSAVDVATEGKIREDLKRYSSNTICILIAQRITSVMGADRIIVLDNGSMVGMGTHEELMNDCDIYKEIFRSQIGKEGV</sequence>
<evidence type="ECO:0000256" key="3">
    <source>
        <dbReference type="ARBA" id="ARBA00022989"/>
    </source>
</evidence>
<feature type="transmembrane region" description="Helical" evidence="5">
    <location>
        <begin position="55"/>
        <end position="76"/>
    </location>
</feature>
<evidence type="ECO:0000259" key="6">
    <source>
        <dbReference type="PROSITE" id="PS50893"/>
    </source>
</evidence>
<dbReference type="PANTHER" id="PTHR43394">
    <property type="entry name" value="ATP-DEPENDENT PERMEASE MDL1, MITOCHONDRIAL"/>
    <property type="match status" value="1"/>
</dbReference>
<dbReference type="InterPro" id="IPR017871">
    <property type="entry name" value="ABC_transporter-like_CS"/>
</dbReference>
<evidence type="ECO:0000256" key="5">
    <source>
        <dbReference type="SAM" id="Phobius"/>
    </source>
</evidence>
<dbReference type="EMBL" id="JAHLQF010000002">
    <property type="protein sequence ID" value="MBU5484682.1"/>
    <property type="molecule type" value="Genomic_DNA"/>
</dbReference>
<keyword evidence="8" id="KW-0067">ATP-binding</keyword>
<dbReference type="PANTHER" id="PTHR43394:SF1">
    <property type="entry name" value="ATP-BINDING CASSETTE SUB-FAMILY B MEMBER 10, MITOCHONDRIAL"/>
    <property type="match status" value="1"/>
</dbReference>
<evidence type="ECO:0000313" key="9">
    <source>
        <dbReference type="Proteomes" id="UP000726170"/>
    </source>
</evidence>
<evidence type="ECO:0000256" key="4">
    <source>
        <dbReference type="ARBA" id="ARBA00023136"/>
    </source>
</evidence>
<keyword evidence="4 5" id="KW-0472">Membrane</keyword>
<keyword evidence="8" id="KW-0547">Nucleotide-binding</keyword>
<keyword evidence="2 5" id="KW-0812">Transmembrane</keyword>
<keyword evidence="9" id="KW-1185">Reference proteome</keyword>
<reference evidence="8 9" key="1">
    <citation type="submission" date="2021-06" db="EMBL/GenBank/DDBJ databases">
        <authorList>
            <person name="Sun Q."/>
            <person name="Li D."/>
        </authorList>
    </citation>
    <scope>NUCLEOTIDE SEQUENCE [LARGE SCALE GENOMIC DNA]</scope>
    <source>
        <strain evidence="8 9">MSJ-11</strain>
    </source>
</reference>
<feature type="transmembrane region" description="Helical" evidence="5">
    <location>
        <begin position="15"/>
        <end position="35"/>
    </location>
</feature>
<comment type="caution">
    <text evidence="8">The sequence shown here is derived from an EMBL/GenBank/DDBJ whole genome shotgun (WGS) entry which is preliminary data.</text>
</comment>
<dbReference type="CDD" id="cd18548">
    <property type="entry name" value="ABC_6TM_Tm287_like"/>
    <property type="match status" value="1"/>
</dbReference>
<dbReference type="InterPro" id="IPR011527">
    <property type="entry name" value="ABC1_TM_dom"/>
</dbReference>
<comment type="subcellular location">
    <subcellularLocation>
        <location evidence="1">Membrane</location>
        <topology evidence="1">Multi-pass membrane protein</topology>
    </subcellularLocation>
</comment>
<dbReference type="GO" id="GO:0005524">
    <property type="term" value="F:ATP binding"/>
    <property type="evidence" value="ECO:0007669"/>
    <property type="project" value="UniProtKB-KW"/>
</dbReference>
<name>A0ABS6EHJ9_9CLOT</name>
<dbReference type="InterPro" id="IPR003593">
    <property type="entry name" value="AAA+_ATPase"/>
</dbReference>
<dbReference type="PROSITE" id="PS50893">
    <property type="entry name" value="ABC_TRANSPORTER_2"/>
    <property type="match status" value="1"/>
</dbReference>
<feature type="domain" description="ABC transmembrane type-1" evidence="7">
    <location>
        <begin position="16"/>
        <end position="298"/>
    </location>
</feature>
<feature type="transmembrane region" description="Helical" evidence="5">
    <location>
        <begin position="238"/>
        <end position="258"/>
    </location>
</feature>
<dbReference type="InterPro" id="IPR039421">
    <property type="entry name" value="Type_1_exporter"/>
</dbReference>
<evidence type="ECO:0000256" key="1">
    <source>
        <dbReference type="ARBA" id="ARBA00004141"/>
    </source>
</evidence>
<dbReference type="Proteomes" id="UP000726170">
    <property type="component" value="Unassembled WGS sequence"/>
</dbReference>
<evidence type="ECO:0000259" key="7">
    <source>
        <dbReference type="PROSITE" id="PS50929"/>
    </source>
</evidence>
<accession>A0ABS6EHJ9</accession>
<evidence type="ECO:0000256" key="2">
    <source>
        <dbReference type="ARBA" id="ARBA00022692"/>
    </source>
</evidence>
<proteinExistence type="predicted"/>
<keyword evidence="3 5" id="KW-1133">Transmembrane helix</keyword>
<feature type="transmembrane region" description="Helical" evidence="5">
    <location>
        <begin position="278"/>
        <end position="297"/>
    </location>
</feature>
<dbReference type="Pfam" id="PF00005">
    <property type="entry name" value="ABC_tran"/>
    <property type="match status" value="1"/>
</dbReference>